<dbReference type="AlphaFoldDB" id="A0A1H8XGW4"/>
<name>A0A1H8XGW4_9PSEU</name>
<dbReference type="InterPro" id="IPR050523">
    <property type="entry name" value="AKR_Detox_Biosynth"/>
</dbReference>
<dbReference type="InterPro" id="IPR036812">
    <property type="entry name" value="NAD(P)_OxRdtase_dom_sf"/>
</dbReference>
<evidence type="ECO:0000313" key="3">
    <source>
        <dbReference type="Proteomes" id="UP000198582"/>
    </source>
</evidence>
<dbReference type="Gene3D" id="3.20.20.100">
    <property type="entry name" value="NADP-dependent oxidoreductase domain"/>
    <property type="match status" value="1"/>
</dbReference>
<keyword evidence="3" id="KW-1185">Reference proteome</keyword>
<accession>A0A1H8XGW4</accession>
<dbReference type="CDD" id="cd19081">
    <property type="entry name" value="AKR_AKR9C1"/>
    <property type="match status" value="1"/>
</dbReference>
<dbReference type="GO" id="GO:0005829">
    <property type="term" value="C:cytosol"/>
    <property type="evidence" value="ECO:0007669"/>
    <property type="project" value="TreeGrafter"/>
</dbReference>
<dbReference type="PANTHER" id="PTHR43364:SF6">
    <property type="entry name" value="OXIDOREDUCTASE-RELATED"/>
    <property type="match status" value="1"/>
</dbReference>
<dbReference type="Pfam" id="PF00248">
    <property type="entry name" value="Aldo_ket_red"/>
    <property type="match status" value="1"/>
</dbReference>
<protein>
    <submittedName>
        <fullName evidence="2">Predicted oxidoreductase</fullName>
    </submittedName>
</protein>
<dbReference type="PANTHER" id="PTHR43364">
    <property type="entry name" value="NADH-SPECIFIC METHYLGLYOXAL REDUCTASE-RELATED"/>
    <property type="match status" value="1"/>
</dbReference>
<proteinExistence type="predicted"/>
<reference evidence="2 3" key="1">
    <citation type="submission" date="2016-10" db="EMBL/GenBank/DDBJ databases">
        <authorList>
            <person name="de Groot N.N."/>
        </authorList>
    </citation>
    <scope>NUCLEOTIDE SEQUENCE [LARGE SCALE GENOMIC DNA]</scope>
    <source>
        <strain evidence="2 3">DSM 44993</strain>
    </source>
</reference>
<evidence type="ECO:0000259" key="1">
    <source>
        <dbReference type="Pfam" id="PF00248"/>
    </source>
</evidence>
<evidence type="ECO:0000313" key="2">
    <source>
        <dbReference type="EMBL" id="SEP39165.1"/>
    </source>
</evidence>
<sequence length="339" mass="35945">MTQLGHSGIEVFPLALGGNTFGWTSDEAASHRVLDAFVAGGGNFIDTADGYSAFVPGNSGGESEAIIASWLAARKNRDAVVIGTKVSTHPQFKGLAPANVAAALDASLKRLGTDYVDVYYAHFDDPKTPLAETADAFNTQRKAGKIRAVALSNYTGARIAEWLEICRREGFELPAVVQPHYNLVARQPYEREIAPVLAEAGIASVPYLALASGFLTGNYRKIGLSRKVAPYLSVVGGLLTGKHRTKKQEFGRGPRQILASRYFTAAGLAVVDVVERIAAARGVEMATVAIAWLRERPGVTAPLASARTAEQLPALLAGAELKLTAEETAALDEVSARVG</sequence>
<dbReference type="InterPro" id="IPR023210">
    <property type="entry name" value="NADP_OxRdtase_dom"/>
</dbReference>
<gene>
    <name evidence="2" type="ORF">SAMN04489732_107232</name>
</gene>
<dbReference type="STRING" id="394193.SAMN04489732_107232"/>
<organism evidence="2 3">
    <name type="scientific">Amycolatopsis saalfeldensis</name>
    <dbReference type="NCBI Taxonomy" id="394193"/>
    <lineage>
        <taxon>Bacteria</taxon>
        <taxon>Bacillati</taxon>
        <taxon>Actinomycetota</taxon>
        <taxon>Actinomycetes</taxon>
        <taxon>Pseudonocardiales</taxon>
        <taxon>Pseudonocardiaceae</taxon>
        <taxon>Amycolatopsis</taxon>
    </lineage>
</organism>
<dbReference type="SUPFAM" id="SSF51430">
    <property type="entry name" value="NAD(P)-linked oxidoreductase"/>
    <property type="match status" value="1"/>
</dbReference>
<dbReference type="RefSeq" id="WP_091618133.1">
    <property type="nucleotide sequence ID" value="NZ_FOEF01000007.1"/>
</dbReference>
<dbReference type="EMBL" id="FOEF01000007">
    <property type="protein sequence ID" value="SEP39165.1"/>
    <property type="molecule type" value="Genomic_DNA"/>
</dbReference>
<feature type="domain" description="NADP-dependent oxidoreductase" evidence="1">
    <location>
        <begin position="13"/>
        <end position="335"/>
    </location>
</feature>
<dbReference type="OrthoDB" id="9768793at2"/>
<dbReference type="Proteomes" id="UP000198582">
    <property type="component" value="Unassembled WGS sequence"/>
</dbReference>